<dbReference type="InterPro" id="IPR001296">
    <property type="entry name" value="Glyco_trans_1"/>
</dbReference>
<dbReference type="RefSeq" id="WP_055425559.1">
    <property type="nucleotide sequence ID" value="NZ_FCOR01000006.1"/>
</dbReference>
<evidence type="ECO:0000313" key="3">
    <source>
        <dbReference type="Proteomes" id="UP000182761"/>
    </source>
</evidence>
<accession>A0A0X3APS4</accession>
<keyword evidence="2" id="KW-0808">Transferase</keyword>
<dbReference type="SUPFAM" id="SSF53756">
    <property type="entry name" value="UDP-Glycosyltransferase/glycogen phosphorylase"/>
    <property type="match status" value="1"/>
</dbReference>
<evidence type="ECO:0000259" key="1">
    <source>
        <dbReference type="Pfam" id="PF00534"/>
    </source>
</evidence>
<proteinExistence type="predicted"/>
<reference evidence="2 3" key="1">
    <citation type="submission" date="2016-01" db="EMBL/GenBank/DDBJ databases">
        <authorList>
            <person name="McClelland M."/>
            <person name="Jain A."/>
            <person name="Saraogi P."/>
            <person name="Mendelson R."/>
            <person name="Westerman R."/>
            <person name="SanMiguel P."/>
            <person name="Csonka L."/>
        </authorList>
    </citation>
    <scope>NUCLEOTIDE SEQUENCE [LARGE SCALE GENOMIC DNA]</scope>
    <source>
        <strain evidence="2 3">R-53146</strain>
    </source>
</reference>
<evidence type="ECO:0000313" key="2">
    <source>
        <dbReference type="EMBL" id="CVK16362.1"/>
    </source>
</evidence>
<protein>
    <submittedName>
        <fullName evidence="2">Glycosyltransferase involved in cell wall bisynthesis</fullName>
    </submittedName>
</protein>
<dbReference type="GO" id="GO:0016757">
    <property type="term" value="F:glycosyltransferase activity"/>
    <property type="evidence" value="ECO:0007669"/>
    <property type="project" value="InterPro"/>
</dbReference>
<name>A0A0X3APS4_9FLAO</name>
<dbReference type="OrthoDB" id="9811239at2"/>
<dbReference type="STRING" id="1586267.GCA_001418685_01212"/>
<organism evidence="2 3">
    <name type="scientific">Apibacter mensalis</name>
    <dbReference type="NCBI Taxonomy" id="1586267"/>
    <lineage>
        <taxon>Bacteria</taxon>
        <taxon>Pseudomonadati</taxon>
        <taxon>Bacteroidota</taxon>
        <taxon>Flavobacteriia</taxon>
        <taxon>Flavobacteriales</taxon>
        <taxon>Weeksellaceae</taxon>
        <taxon>Apibacter</taxon>
    </lineage>
</organism>
<dbReference type="PANTHER" id="PTHR45947:SF3">
    <property type="entry name" value="SULFOQUINOVOSYL TRANSFERASE SQD2"/>
    <property type="match status" value="1"/>
</dbReference>
<dbReference type="Gene3D" id="3.40.50.2000">
    <property type="entry name" value="Glycogen Phosphorylase B"/>
    <property type="match status" value="2"/>
</dbReference>
<dbReference type="PANTHER" id="PTHR45947">
    <property type="entry name" value="SULFOQUINOVOSYL TRANSFERASE SQD2"/>
    <property type="match status" value="1"/>
</dbReference>
<sequence length="377" mass="44483">MKKLLFITYSLGKSGGVQTVLTNLMNELCTQFDITVLCLDGNEEFIYDLNSKIKTVVLNSFGNTKSYRSMVFINQYFSWLPKKQNIKNYIYQYGVYCLLKKWLKKNHQNYDTLISCRYTLSSMLSTMKGINKKTWTWEHINYKMGGFFWYTIMRPYYKYLKGIIYINKESEEHYKKINPNSFLIYNIIGDPFESMPFISCEDKENTILFVGRLHPEKNIREIVEIYSNLKNKESWKLKIIGDGPEKNYLENYIQENPHSNIEIEGNKTKEEVCDYMKKSKILVLASETEAFGLVLVESMFCSNVLVSYNCEFGPSHIVNENNGFLIKHHDKEDFTNKLQLLINNEALLKKINKSSYDESKKWKKDNILTKWELLLVR</sequence>
<dbReference type="InterPro" id="IPR050194">
    <property type="entry name" value="Glycosyltransferase_grp1"/>
</dbReference>
<keyword evidence="3" id="KW-1185">Reference proteome</keyword>
<dbReference type="Proteomes" id="UP000182761">
    <property type="component" value="Unassembled WGS sequence"/>
</dbReference>
<dbReference type="EMBL" id="FCOR01000006">
    <property type="protein sequence ID" value="CVK16362.1"/>
    <property type="molecule type" value="Genomic_DNA"/>
</dbReference>
<dbReference type="Pfam" id="PF00534">
    <property type="entry name" value="Glycos_transf_1"/>
    <property type="match status" value="1"/>
</dbReference>
<dbReference type="AlphaFoldDB" id="A0A0X3APS4"/>
<gene>
    <name evidence="2" type="ORF">Ga0061079_106127</name>
</gene>
<feature type="domain" description="Glycosyl transferase family 1" evidence="1">
    <location>
        <begin position="201"/>
        <end position="356"/>
    </location>
</feature>